<dbReference type="Proteomes" id="UP001162480">
    <property type="component" value="Chromosome 25"/>
</dbReference>
<keyword evidence="2" id="KW-1185">Reference proteome</keyword>
<dbReference type="PANTHER" id="PTHR47027">
    <property type="entry name" value="REVERSE TRANSCRIPTASE DOMAIN-CONTAINING PROTEIN"/>
    <property type="match status" value="1"/>
</dbReference>
<proteinExistence type="predicted"/>
<organism evidence="1 2">
    <name type="scientific">Octopus vulgaris</name>
    <name type="common">Common octopus</name>
    <dbReference type="NCBI Taxonomy" id="6645"/>
    <lineage>
        <taxon>Eukaryota</taxon>
        <taxon>Metazoa</taxon>
        <taxon>Spiralia</taxon>
        <taxon>Lophotrochozoa</taxon>
        <taxon>Mollusca</taxon>
        <taxon>Cephalopoda</taxon>
        <taxon>Coleoidea</taxon>
        <taxon>Octopodiformes</taxon>
        <taxon>Octopoda</taxon>
        <taxon>Incirrata</taxon>
        <taxon>Octopodidae</taxon>
        <taxon>Octopus</taxon>
    </lineage>
</organism>
<evidence type="ECO:0000313" key="2">
    <source>
        <dbReference type="Proteomes" id="UP001162480"/>
    </source>
</evidence>
<dbReference type="AlphaFoldDB" id="A0AA36BW83"/>
<sequence length="205" mass="23469">MQSLFGLTTSPDHIQSHFKAFDSIQSKIEEMLLAYGLPDETVNAIMRLYKSTYPTVRSPDSNTDVFEIVSRVLQGDALAHCIFCLDYVLRISVDNGFTLHPRRSKRYPATKITDADYADSLVLLSNLIIQTKTILHSPEYLTRSIDLHINSDKTECSLNCGLIRHQILRSILDHIDHLFRTERFIVVVFTEVGRVWIGNNLSQWT</sequence>
<dbReference type="PANTHER" id="PTHR47027:SF27">
    <property type="entry name" value="REVERSE TRANSCRIPTASE DOMAIN-CONTAINING PROTEIN"/>
    <property type="match status" value="1"/>
</dbReference>
<protein>
    <submittedName>
        <fullName evidence="1">Uncharacterized protein</fullName>
    </submittedName>
</protein>
<dbReference type="EMBL" id="OX597838">
    <property type="protein sequence ID" value="CAI9740927.1"/>
    <property type="molecule type" value="Genomic_DNA"/>
</dbReference>
<reference evidence="1" key="1">
    <citation type="submission" date="2023-08" db="EMBL/GenBank/DDBJ databases">
        <authorList>
            <person name="Alioto T."/>
            <person name="Alioto T."/>
            <person name="Gomez Garrido J."/>
        </authorList>
    </citation>
    <scope>NUCLEOTIDE SEQUENCE</scope>
</reference>
<gene>
    <name evidence="1" type="ORF">OCTVUL_1B004175</name>
</gene>
<evidence type="ECO:0000313" key="1">
    <source>
        <dbReference type="EMBL" id="CAI9740927.1"/>
    </source>
</evidence>
<name>A0AA36BW83_OCTVU</name>
<accession>A0AA36BW83</accession>